<protein>
    <submittedName>
        <fullName evidence="1">Uncharacterized protein</fullName>
    </submittedName>
</protein>
<sequence length="92" mass="10432">MPGHVLPQEDSHDHCQPHDERTALPQATLDISKYAQPLVSESQVEYTLAKSVGPKVFDPKCIGCWLRCQPQDYKMFMVILQQEGSIPWVPVI</sequence>
<accession>A0AAV6U4I5</accession>
<reference evidence="1 2" key="1">
    <citation type="journal article" date="2022" name="Nat. Ecol. Evol.">
        <title>A masculinizing supergene underlies an exaggerated male reproductive morph in a spider.</title>
        <authorList>
            <person name="Hendrickx F."/>
            <person name="De Corte Z."/>
            <person name="Sonet G."/>
            <person name="Van Belleghem S.M."/>
            <person name="Kostlbacher S."/>
            <person name="Vangestel C."/>
        </authorList>
    </citation>
    <scope>NUCLEOTIDE SEQUENCE [LARGE SCALE GENOMIC DNA]</scope>
    <source>
        <strain evidence="1">W744_W776</strain>
    </source>
</reference>
<gene>
    <name evidence="1" type="ORF">JTE90_024641</name>
</gene>
<keyword evidence="2" id="KW-1185">Reference proteome</keyword>
<dbReference type="AlphaFoldDB" id="A0AAV6U4I5"/>
<dbReference type="Proteomes" id="UP000827092">
    <property type="component" value="Unassembled WGS sequence"/>
</dbReference>
<comment type="caution">
    <text evidence="1">The sequence shown here is derived from an EMBL/GenBank/DDBJ whole genome shotgun (WGS) entry which is preliminary data.</text>
</comment>
<name>A0AAV6U4I5_9ARAC</name>
<dbReference type="EMBL" id="JAFNEN010000693">
    <property type="protein sequence ID" value="KAG8178481.1"/>
    <property type="molecule type" value="Genomic_DNA"/>
</dbReference>
<evidence type="ECO:0000313" key="2">
    <source>
        <dbReference type="Proteomes" id="UP000827092"/>
    </source>
</evidence>
<organism evidence="1 2">
    <name type="scientific">Oedothorax gibbosus</name>
    <dbReference type="NCBI Taxonomy" id="931172"/>
    <lineage>
        <taxon>Eukaryota</taxon>
        <taxon>Metazoa</taxon>
        <taxon>Ecdysozoa</taxon>
        <taxon>Arthropoda</taxon>
        <taxon>Chelicerata</taxon>
        <taxon>Arachnida</taxon>
        <taxon>Araneae</taxon>
        <taxon>Araneomorphae</taxon>
        <taxon>Entelegynae</taxon>
        <taxon>Araneoidea</taxon>
        <taxon>Linyphiidae</taxon>
        <taxon>Erigoninae</taxon>
        <taxon>Oedothorax</taxon>
    </lineage>
</organism>
<proteinExistence type="predicted"/>
<evidence type="ECO:0000313" key="1">
    <source>
        <dbReference type="EMBL" id="KAG8178481.1"/>
    </source>
</evidence>